<gene>
    <name evidence="4" type="primary">WBGene00093386</name>
</gene>
<evidence type="ECO:0000313" key="5">
    <source>
        <dbReference type="Proteomes" id="UP000005239"/>
    </source>
</evidence>
<dbReference type="InterPro" id="IPR022352">
    <property type="entry name" value="Ins/IGF/rlx"/>
</dbReference>
<dbReference type="SMART" id="SM00078">
    <property type="entry name" value="IlGF"/>
    <property type="match status" value="1"/>
</dbReference>
<name>A0A2A6B3K1_PRIPA</name>
<dbReference type="Gene3D" id="1.10.100.10">
    <property type="entry name" value="Insulin-like"/>
    <property type="match status" value="1"/>
</dbReference>
<dbReference type="PRINTS" id="PR00276">
    <property type="entry name" value="INSULINFAMLY"/>
</dbReference>
<dbReference type="GO" id="GO:0005179">
    <property type="term" value="F:hormone activity"/>
    <property type="evidence" value="ECO:0007669"/>
    <property type="project" value="InterPro"/>
</dbReference>
<dbReference type="EnsemblMetazoa" id="PPA03832.1">
    <property type="protein sequence ID" value="PPA03832.1"/>
    <property type="gene ID" value="WBGene00093386"/>
</dbReference>
<dbReference type="SUPFAM" id="SSF56994">
    <property type="entry name" value="Insulin-like"/>
    <property type="match status" value="1"/>
</dbReference>
<accession>A0A2A6B3K1</accession>
<accession>A0A8R1U3X1</accession>
<dbReference type="PROSITE" id="PS00262">
    <property type="entry name" value="INSULIN"/>
    <property type="match status" value="1"/>
</dbReference>
<feature type="region of interest" description="Disordered" evidence="3">
    <location>
        <begin position="335"/>
        <end position="371"/>
    </location>
</feature>
<evidence type="ECO:0000256" key="2">
    <source>
        <dbReference type="ARBA" id="ARBA00022729"/>
    </source>
</evidence>
<evidence type="ECO:0000256" key="1">
    <source>
        <dbReference type="ARBA" id="ARBA00009034"/>
    </source>
</evidence>
<keyword evidence="5" id="KW-1185">Reference proteome</keyword>
<dbReference type="OrthoDB" id="10019596at2759"/>
<dbReference type="CDD" id="cd04366">
    <property type="entry name" value="IlGF_insulin_bombyxin_like"/>
    <property type="match status" value="1"/>
</dbReference>
<sequence length="371" mass="42097">MNIRHIRHSNKFQELHSIMTKPFFRIVDSISQGGTLYLCYDSSDEVNPCIGPANEHEHRVEAIRKWVAKTARNKGLSAFDDLANEFILKVLGKTAAQTLDEFSSKRITNAKFAEKRRDGGFRAGKMSFASRVLLPLLLSSMVSTVTSQRLCGRRLIEALSVVCDHKYHRPTREQLNTVHSRSSGIATKCCRNRCPYEELSRCCSVIKKYLKQRYGLQPTVMLPKDYRLIRPIYNGPNLYFAVVLPGFRTTSCISPLCDVLKTEIGLAEIERLVRKMGKEDGMGSFEEGFKQFVISTLGKTPAEICSDRPTVKKTIVQKRVDEEFYKAEEESMQWLKNLPSNRPTKVTGKEEKDHHASSDTKSAGKKTKKGH</sequence>
<dbReference type="GO" id="GO:0005576">
    <property type="term" value="C:extracellular region"/>
    <property type="evidence" value="ECO:0007669"/>
    <property type="project" value="InterPro"/>
</dbReference>
<reference evidence="4" key="2">
    <citation type="submission" date="2022-06" db="UniProtKB">
        <authorList>
            <consortium name="EnsemblMetazoa"/>
        </authorList>
    </citation>
    <scope>IDENTIFICATION</scope>
    <source>
        <strain evidence="4">PS312</strain>
    </source>
</reference>
<dbReference type="InterPro" id="IPR022353">
    <property type="entry name" value="Insulin_CS"/>
</dbReference>
<reference evidence="5" key="1">
    <citation type="journal article" date="2008" name="Nat. Genet.">
        <title>The Pristionchus pacificus genome provides a unique perspective on nematode lifestyle and parasitism.</title>
        <authorList>
            <person name="Dieterich C."/>
            <person name="Clifton S.W."/>
            <person name="Schuster L.N."/>
            <person name="Chinwalla A."/>
            <person name="Delehaunty K."/>
            <person name="Dinkelacker I."/>
            <person name="Fulton L."/>
            <person name="Fulton R."/>
            <person name="Godfrey J."/>
            <person name="Minx P."/>
            <person name="Mitreva M."/>
            <person name="Roeseler W."/>
            <person name="Tian H."/>
            <person name="Witte H."/>
            <person name="Yang S.P."/>
            <person name="Wilson R.K."/>
            <person name="Sommer R.J."/>
        </authorList>
    </citation>
    <scope>NUCLEOTIDE SEQUENCE [LARGE SCALE GENOMIC DNA]</scope>
    <source>
        <strain evidence="5">PS312</strain>
    </source>
</reference>
<dbReference type="InterPro" id="IPR016179">
    <property type="entry name" value="Insulin-like"/>
</dbReference>
<protein>
    <submittedName>
        <fullName evidence="4">IlGF domain-containing protein</fullName>
    </submittedName>
</protein>
<evidence type="ECO:0000256" key="3">
    <source>
        <dbReference type="SAM" id="MobiDB-lite"/>
    </source>
</evidence>
<dbReference type="Proteomes" id="UP000005239">
    <property type="component" value="Unassembled WGS sequence"/>
</dbReference>
<keyword evidence="2" id="KW-0732">Signal</keyword>
<evidence type="ECO:0000313" key="4">
    <source>
        <dbReference type="EnsemblMetazoa" id="PPA03832.1"/>
    </source>
</evidence>
<organism evidence="4 5">
    <name type="scientific">Pristionchus pacificus</name>
    <name type="common">Parasitic nematode worm</name>
    <dbReference type="NCBI Taxonomy" id="54126"/>
    <lineage>
        <taxon>Eukaryota</taxon>
        <taxon>Metazoa</taxon>
        <taxon>Ecdysozoa</taxon>
        <taxon>Nematoda</taxon>
        <taxon>Chromadorea</taxon>
        <taxon>Rhabditida</taxon>
        <taxon>Rhabditina</taxon>
        <taxon>Diplogasteromorpha</taxon>
        <taxon>Diplogasteroidea</taxon>
        <taxon>Neodiplogasteridae</taxon>
        <taxon>Pristionchus</taxon>
    </lineage>
</organism>
<feature type="compositionally biased region" description="Basic and acidic residues" evidence="3">
    <location>
        <begin position="347"/>
        <end position="358"/>
    </location>
</feature>
<proteinExistence type="inferred from homology"/>
<comment type="similarity">
    <text evidence="1">Belongs to the insulin family.</text>
</comment>
<dbReference type="InterPro" id="IPR036438">
    <property type="entry name" value="Insulin-like_sf"/>
</dbReference>
<dbReference type="AlphaFoldDB" id="A0A2A6B3K1"/>